<dbReference type="OrthoDB" id="3660698at2759"/>
<gene>
    <name evidence="2" type="ORF">yc1106_08103</name>
</gene>
<feature type="chain" id="PRO_5040391910" evidence="1">
    <location>
        <begin position="20"/>
        <end position="98"/>
    </location>
</feature>
<dbReference type="EMBL" id="CP089279">
    <property type="protein sequence ID" value="USP80829.1"/>
    <property type="molecule type" value="Genomic_DNA"/>
</dbReference>
<reference evidence="2" key="1">
    <citation type="submission" date="2021-12" db="EMBL/GenBank/DDBJ databases">
        <title>Curvularia clavata genome.</title>
        <authorList>
            <person name="Cao Y."/>
        </authorList>
    </citation>
    <scope>NUCLEOTIDE SEQUENCE</scope>
    <source>
        <strain evidence="2">Yc1106</strain>
    </source>
</reference>
<dbReference type="Proteomes" id="UP001056012">
    <property type="component" value="Chromosome 6"/>
</dbReference>
<evidence type="ECO:0000313" key="3">
    <source>
        <dbReference type="Proteomes" id="UP001056012"/>
    </source>
</evidence>
<evidence type="ECO:0000256" key="1">
    <source>
        <dbReference type="SAM" id="SignalP"/>
    </source>
</evidence>
<accession>A0A9Q9DWF0</accession>
<dbReference type="AlphaFoldDB" id="A0A9Q9DWF0"/>
<keyword evidence="3" id="KW-1185">Reference proteome</keyword>
<sequence length="98" mass="10497">MKFSALALVFLPIAAQACATYQYCHCYDSNGVPNDRVTEAVCRGLGSNGAMVNPGPKSDGARECQGQGDYRHSNCSWRQWCQLAGATGSDSSCRAKQT</sequence>
<name>A0A9Q9DWF0_CURCL</name>
<dbReference type="PROSITE" id="PS51257">
    <property type="entry name" value="PROKAR_LIPOPROTEIN"/>
    <property type="match status" value="1"/>
</dbReference>
<proteinExistence type="predicted"/>
<organism evidence="2 3">
    <name type="scientific">Curvularia clavata</name>
    <dbReference type="NCBI Taxonomy" id="95742"/>
    <lineage>
        <taxon>Eukaryota</taxon>
        <taxon>Fungi</taxon>
        <taxon>Dikarya</taxon>
        <taxon>Ascomycota</taxon>
        <taxon>Pezizomycotina</taxon>
        <taxon>Dothideomycetes</taxon>
        <taxon>Pleosporomycetidae</taxon>
        <taxon>Pleosporales</taxon>
        <taxon>Pleosporineae</taxon>
        <taxon>Pleosporaceae</taxon>
        <taxon>Curvularia</taxon>
    </lineage>
</organism>
<keyword evidence="1" id="KW-0732">Signal</keyword>
<dbReference type="VEuPathDB" id="FungiDB:yc1106_08103"/>
<protein>
    <submittedName>
        <fullName evidence="2">Uncharacterized protein</fullName>
    </submittedName>
</protein>
<feature type="signal peptide" evidence="1">
    <location>
        <begin position="1"/>
        <end position="19"/>
    </location>
</feature>
<evidence type="ECO:0000313" key="2">
    <source>
        <dbReference type="EMBL" id="USP80829.1"/>
    </source>
</evidence>